<organism evidence="1 2">
    <name type="scientific">Microcaecilia unicolor</name>
    <dbReference type="NCBI Taxonomy" id="1415580"/>
    <lineage>
        <taxon>Eukaryota</taxon>
        <taxon>Metazoa</taxon>
        <taxon>Chordata</taxon>
        <taxon>Craniata</taxon>
        <taxon>Vertebrata</taxon>
        <taxon>Euteleostomi</taxon>
        <taxon>Amphibia</taxon>
        <taxon>Gymnophiona</taxon>
        <taxon>Siphonopidae</taxon>
        <taxon>Microcaecilia</taxon>
    </lineage>
</organism>
<evidence type="ECO:0000313" key="1">
    <source>
        <dbReference type="Proteomes" id="UP000515156"/>
    </source>
</evidence>
<dbReference type="PANTHER" id="PTHR12044:SF14">
    <property type="entry name" value="MEIOTIC DOUBLE-STRANDED BREAK FORMATION PROTEIN 1"/>
    <property type="match status" value="1"/>
</dbReference>
<protein>
    <submittedName>
        <fullName evidence="2">Meiosis inhibitor protein 1</fullName>
    </submittedName>
</protein>
<sequence length="1226" mass="137860">MGLTAFLESSLEVITQRTILLVTFALEMDRDTVLRLSLRHLDSLFLGSKVVRKKYMLFCFRNAMLCQPDTVTKLLLQDGRICAHFIGTLIGMLHSVEDGAALDVIVDVLVHLIVELKSEQFVHCVLDECHKQLSKVGNMRGNLSVFIYLGKLVDAIPALAVTLVMEHANLLEQLMPGLMYPNEGLKAAVCYLYGKLFSSRSSAEKLSVHFSEQLCGLFLATLENAQSKELQINCLGFLKQLLEYDNFVSVIMNASRQEKDSENTQLLHAENPLPLLLKKFLLSRDEILQVASAQCMAAVLVHSPAKYAPVFIHADVPEFLFEQLSCTSEVLIWSLYCCLLLLTEERLFFSKCHTVYGIEPVVRSLKQVLLLNNVELQKQGLLLFSEILKKQPLEIKLFGAPGICRDAIGVLQEAVNCPLLEAAAEGVRASTAFLRKQHLSIPVQYVELQKLIESVLKRCNDLTLPPANSRSVVHTTNKHQSKSISRQGQFLVISLETFHSACRLAVECQSDPSAQENAFTAPGSEDRNDNLETFSEFLLKIFDELCIPIVMKHYERVLSPAVMEVFFSILSSLFIVVPSKREKFAMKLASASFIRLTLEMKVLFCAGQSNLQLNTACSGFLSNLCFELWLKLARTGKSHQGLTEVSALLQRSVPYLNCSIPESLILLSESPNILGVDCALRDQQYCLILILCLMSLLEDRLIPERDLFSELSVFLQSVQDNGDSPASEVLRAILFLFAVCQDKCDDLDMASLSTVKRMLEHISDLGLIYIHDVRFLKFFLRYPQLADKFGPQILELWISCEDYHQPEEEISPGISELSEFCPGCARVGISALKESKITGVLEFIVPGSPGLIGNYFTNASSLSPQVKAIKHLQDLMCSSTVDMAYKVLVVLETFLKENENFLFSDLFRNKFLQTLQRLLIENSSEALQENKNLPLALHLLTLVQLRNTVGSELDSTDFKLLYQVSNLIGKCKPLNVKILQPSFNFLYCTLHQTTLDSQKRAVAMLLSNVSLMELLQKVLELTWARSSSSFRLLSQSFLCSSWLLISSLLHYQHSYGSEVYKGVSVDLDEILNIISFRKKDSSFLFLVSLLQFLRSILRLNFSSTLVTVIHSKMRNRPLTEQDAALYPLDTQRVQFLVAGLQNLLVQKDSLLPEASTGFLETLLEYLHIRNKEMALHVASQPWNRLVLLTLLSSSGEIGFLQPAVLKLMTLVSKQKNHYGKKDHVCL</sequence>
<dbReference type="SUPFAM" id="SSF48371">
    <property type="entry name" value="ARM repeat"/>
    <property type="match status" value="1"/>
</dbReference>
<dbReference type="RefSeq" id="XP_030069329.1">
    <property type="nucleotide sequence ID" value="XM_030213469.1"/>
</dbReference>
<dbReference type="GeneID" id="115476867"/>
<dbReference type="Proteomes" id="UP000515156">
    <property type="component" value="Chromosome 1"/>
</dbReference>
<keyword evidence="1" id="KW-1185">Reference proteome</keyword>
<name>A0A6P7Z0Q0_9AMPH</name>
<dbReference type="GO" id="GO:0007127">
    <property type="term" value="P:meiosis I"/>
    <property type="evidence" value="ECO:0007669"/>
    <property type="project" value="TreeGrafter"/>
</dbReference>
<dbReference type="InParanoid" id="A0A6P7Z0Q0"/>
<dbReference type="KEGG" id="muo:115476867"/>
<dbReference type="FunCoup" id="A0A6P7Z0Q0">
    <property type="interactions" value="60"/>
</dbReference>
<dbReference type="OrthoDB" id="10015792at2759"/>
<dbReference type="InterPro" id="IPR052133">
    <property type="entry name" value="Immune_Signaling-Apoptosis_Reg"/>
</dbReference>
<dbReference type="InterPro" id="IPR016024">
    <property type="entry name" value="ARM-type_fold"/>
</dbReference>
<dbReference type="CTD" id="150365"/>
<gene>
    <name evidence="2" type="primary">MEI1</name>
</gene>
<evidence type="ECO:0000313" key="2">
    <source>
        <dbReference type="RefSeq" id="XP_030069329.1"/>
    </source>
</evidence>
<dbReference type="AlphaFoldDB" id="A0A6P7Z0Q0"/>
<dbReference type="PANTHER" id="PTHR12044">
    <property type="entry name" value="BCL2 INTERACTING MEDIATOR OF CELL DEATH"/>
    <property type="match status" value="1"/>
</dbReference>
<proteinExistence type="predicted"/>
<reference evidence="2" key="1">
    <citation type="submission" date="2025-08" db="UniProtKB">
        <authorList>
            <consortium name="RefSeq"/>
        </authorList>
    </citation>
    <scope>IDENTIFICATION</scope>
</reference>
<accession>A0A6P7Z0Q0</accession>